<protein>
    <submittedName>
        <fullName evidence="1">Uncharacterized protein</fullName>
    </submittedName>
</protein>
<name>A0ABQ7RIP6_9ASCO</name>
<gene>
    <name evidence="1" type="ORF">KL946_001654</name>
</gene>
<dbReference type="Proteomes" id="UP000697297">
    <property type="component" value="Unassembled WGS sequence"/>
</dbReference>
<dbReference type="EMBL" id="JAHLUN010000004">
    <property type="protein sequence ID" value="KAG7766466.1"/>
    <property type="molecule type" value="Genomic_DNA"/>
</dbReference>
<accession>A0ABQ7RIP6</accession>
<evidence type="ECO:0000313" key="2">
    <source>
        <dbReference type="Proteomes" id="UP000697297"/>
    </source>
</evidence>
<comment type="caution">
    <text evidence="1">The sequence shown here is derived from an EMBL/GenBank/DDBJ whole genome shotgun (WGS) entry which is preliminary data.</text>
</comment>
<keyword evidence="2" id="KW-1185">Reference proteome</keyword>
<organism evidence="1 2">
    <name type="scientific">Ogataea haglerorum</name>
    <dbReference type="NCBI Taxonomy" id="1937702"/>
    <lineage>
        <taxon>Eukaryota</taxon>
        <taxon>Fungi</taxon>
        <taxon>Dikarya</taxon>
        <taxon>Ascomycota</taxon>
        <taxon>Saccharomycotina</taxon>
        <taxon>Pichiomycetes</taxon>
        <taxon>Pichiales</taxon>
        <taxon>Pichiaceae</taxon>
        <taxon>Ogataea</taxon>
    </lineage>
</organism>
<sequence length="142" mass="15406">MLSCKNSSTYPTTALGNGAREITCSRHILDTSGNIPPTCSANDTIELYVSGKTYEFPQSGTTWGLGLVSTPQGLPVVCLTGKCDDDQSATLGQLTEPMSNILRPLQTRFLIRNTRCSYVRMVITRNLAMARIHSARLPAPVT</sequence>
<reference evidence="1 2" key="1">
    <citation type="journal article" date="2021" name="G3 (Bethesda)">
        <title>Genomic diversity, chromosomal rearrangements, and interspecies hybridization in the ogataea polymorpha species complex.</title>
        <authorList>
            <person name="Hanson S.J."/>
            <person name="Cinneide E.O."/>
            <person name="Salzberg L.I."/>
            <person name="Wolfe K.H."/>
            <person name="McGowan J."/>
            <person name="Fitzpatrick D.A."/>
            <person name="Matlin K."/>
        </authorList>
    </citation>
    <scope>NUCLEOTIDE SEQUENCE [LARGE SCALE GENOMIC DNA]</scope>
    <source>
        <strain evidence="1">81-436-3</strain>
    </source>
</reference>
<proteinExistence type="predicted"/>
<evidence type="ECO:0000313" key="1">
    <source>
        <dbReference type="EMBL" id="KAG7766466.1"/>
    </source>
</evidence>